<evidence type="ECO:0000259" key="2">
    <source>
        <dbReference type="Pfam" id="PF10536"/>
    </source>
</evidence>
<dbReference type="PANTHER" id="PTHR46033">
    <property type="entry name" value="PROTEIN MAIN-LIKE 2"/>
    <property type="match status" value="1"/>
</dbReference>
<organism evidence="3">
    <name type="scientific">Sesamum radiatum</name>
    <name type="common">Black benniseed</name>
    <dbReference type="NCBI Taxonomy" id="300843"/>
    <lineage>
        <taxon>Eukaryota</taxon>
        <taxon>Viridiplantae</taxon>
        <taxon>Streptophyta</taxon>
        <taxon>Embryophyta</taxon>
        <taxon>Tracheophyta</taxon>
        <taxon>Spermatophyta</taxon>
        <taxon>Magnoliopsida</taxon>
        <taxon>eudicotyledons</taxon>
        <taxon>Gunneridae</taxon>
        <taxon>Pentapetalae</taxon>
        <taxon>asterids</taxon>
        <taxon>lamiids</taxon>
        <taxon>Lamiales</taxon>
        <taxon>Pedaliaceae</taxon>
        <taxon>Sesamum</taxon>
    </lineage>
</organism>
<gene>
    <name evidence="3" type="ORF">Sradi_4611000</name>
</gene>
<evidence type="ECO:0000313" key="3">
    <source>
        <dbReference type="EMBL" id="KAL0340942.1"/>
    </source>
</evidence>
<reference evidence="3" key="1">
    <citation type="submission" date="2020-06" db="EMBL/GenBank/DDBJ databases">
        <authorList>
            <person name="Li T."/>
            <person name="Hu X."/>
            <person name="Zhang T."/>
            <person name="Song X."/>
            <person name="Zhang H."/>
            <person name="Dai N."/>
            <person name="Sheng W."/>
            <person name="Hou X."/>
            <person name="Wei L."/>
        </authorList>
    </citation>
    <scope>NUCLEOTIDE SEQUENCE</scope>
    <source>
        <strain evidence="3">G02</strain>
        <tissue evidence="3">Leaf</tissue>
    </source>
</reference>
<dbReference type="InterPro" id="IPR044824">
    <property type="entry name" value="MAIN-like"/>
</dbReference>
<comment type="caution">
    <text evidence="3">The sequence shown here is derived from an EMBL/GenBank/DDBJ whole genome shotgun (WGS) entry which is preliminary data.</text>
</comment>
<accession>A0AAW2NBP8</accession>
<dbReference type="GO" id="GO:0010073">
    <property type="term" value="P:meristem maintenance"/>
    <property type="evidence" value="ECO:0007669"/>
    <property type="project" value="InterPro"/>
</dbReference>
<name>A0AAW2NBP8_SESRA</name>
<sequence length="395" mass="44617">MDRRAVYGPRDGTVLSQQSQHRSDEILDGNIDEVLQAKRADGKFWRNLREQDLPIRVQQILHQIGFYGVYRCGRIQYDCHLITALVERWRSETHSFHFRVGEATITLQDVQVIWGLPIDGEPVSGTDLERTSVQWQEYCMQYIGFVPEEGALKGSRLQVKAIIEHISHVHITPDTTPYCCTVCACCCIAPAGWNDVSDSSGNLVSLLYLAKLEDIVAARNYSWGSAVLAFLYRELCNASEKGKAAIGGALQLVQSLCYLCRFGPGHASFQFVPDLVPRVHMGPHQIDNNRVLPGAPYGAMWNCEHTFTRTVRTTVRVIRDILDEMQYDQFIWQPYDMESNVIMAYAGDFNPQLWRSMSLDLLCNSGDASSRTGPSPIWDDAKYSRSARYSGHEPA</sequence>
<dbReference type="AlphaFoldDB" id="A0AAW2NBP8"/>
<dbReference type="Pfam" id="PF10536">
    <property type="entry name" value="PMD"/>
    <property type="match status" value="1"/>
</dbReference>
<feature type="domain" description="Aminotransferase-like plant mobile" evidence="2">
    <location>
        <begin position="65"/>
        <end position="342"/>
    </location>
</feature>
<proteinExistence type="predicted"/>
<dbReference type="PANTHER" id="PTHR46033:SF8">
    <property type="entry name" value="PROTEIN MAINTENANCE OF MERISTEMS-LIKE"/>
    <property type="match status" value="1"/>
</dbReference>
<dbReference type="InterPro" id="IPR019557">
    <property type="entry name" value="AminoTfrase-like_pln_mobile"/>
</dbReference>
<protein>
    <submittedName>
        <fullName evidence="3">Serine/threonine-protein phosphatase 7 long form</fullName>
    </submittedName>
</protein>
<evidence type="ECO:0000256" key="1">
    <source>
        <dbReference type="SAM" id="MobiDB-lite"/>
    </source>
</evidence>
<dbReference type="EMBL" id="JACGWJ010000020">
    <property type="protein sequence ID" value="KAL0340942.1"/>
    <property type="molecule type" value="Genomic_DNA"/>
</dbReference>
<reference evidence="3" key="2">
    <citation type="journal article" date="2024" name="Plant">
        <title>Genomic evolution and insights into agronomic trait innovations of Sesamum species.</title>
        <authorList>
            <person name="Miao H."/>
            <person name="Wang L."/>
            <person name="Qu L."/>
            <person name="Liu H."/>
            <person name="Sun Y."/>
            <person name="Le M."/>
            <person name="Wang Q."/>
            <person name="Wei S."/>
            <person name="Zheng Y."/>
            <person name="Lin W."/>
            <person name="Duan Y."/>
            <person name="Cao H."/>
            <person name="Xiong S."/>
            <person name="Wang X."/>
            <person name="Wei L."/>
            <person name="Li C."/>
            <person name="Ma Q."/>
            <person name="Ju M."/>
            <person name="Zhao R."/>
            <person name="Li G."/>
            <person name="Mu C."/>
            <person name="Tian Q."/>
            <person name="Mei H."/>
            <person name="Zhang T."/>
            <person name="Gao T."/>
            <person name="Zhang H."/>
        </authorList>
    </citation>
    <scope>NUCLEOTIDE SEQUENCE</scope>
    <source>
        <strain evidence="3">G02</strain>
    </source>
</reference>
<feature type="region of interest" description="Disordered" evidence="1">
    <location>
        <begin position="368"/>
        <end position="395"/>
    </location>
</feature>